<gene>
    <name evidence="2" type="ORF">GCM10009850_054580</name>
</gene>
<comment type="caution">
    <text evidence="2">The sequence shown here is derived from an EMBL/GenBank/DDBJ whole genome shotgun (WGS) entry which is preliminary data.</text>
</comment>
<proteinExistence type="predicted"/>
<reference evidence="2 3" key="1">
    <citation type="journal article" date="2019" name="Int. J. Syst. Evol. Microbiol.">
        <title>The Global Catalogue of Microorganisms (GCM) 10K type strain sequencing project: providing services to taxonomists for standard genome sequencing and annotation.</title>
        <authorList>
            <consortium name="The Broad Institute Genomics Platform"/>
            <consortium name="The Broad Institute Genome Sequencing Center for Infectious Disease"/>
            <person name="Wu L."/>
            <person name="Ma J."/>
        </authorList>
    </citation>
    <scope>NUCLEOTIDE SEQUENCE [LARGE SCALE GENOMIC DNA]</scope>
    <source>
        <strain evidence="2 3">JCM 16114</strain>
    </source>
</reference>
<dbReference type="EMBL" id="BAAAQX010000014">
    <property type="protein sequence ID" value="GAA2209999.1"/>
    <property type="molecule type" value="Genomic_DNA"/>
</dbReference>
<evidence type="ECO:0000313" key="2">
    <source>
        <dbReference type="EMBL" id="GAA2209999.1"/>
    </source>
</evidence>
<feature type="region of interest" description="Disordered" evidence="1">
    <location>
        <begin position="22"/>
        <end position="42"/>
    </location>
</feature>
<protein>
    <submittedName>
        <fullName evidence="2">Uncharacterized protein</fullName>
    </submittedName>
</protein>
<accession>A0ABN3CKJ2</accession>
<evidence type="ECO:0000256" key="1">
    <source>
        <dbReference type="SAM" id="MobiDB-lite"/>
    </source>
</evidence>
<dbReference type="Proteomes" id="UP001499843">
    <property type="component" value="Unassembled WGS sequence"/>
</dbReference>
<evidence type="ECO:0000313" key="3">
    <source>
        <dbReference type="Proteomes" id="UP001499843"/>
    </source>
</evidence>
<keyword evidence="3" id="KW-1185">Reference proteome</keyword>
<name>A0ABN3CKJ2_9ACTN</name>
<organism evidence="2 3">
    <name type="scientific">Nonomuraea monospora</name>
    <dbReference type="NCBI Taxonomy" id="568818"/>
    <lineage>
        <taxon>Bacteria</taxon>
        <taxon>Bacillati</taxon>
        <taxon>Actinomycetota</taxon>
        <taxon>Actinomycetes</taxon>
        <taxon>Streptosporangiales</taxon>
        <taxon>Streptosporangiaceae</taxon>
        <taxon>Nonomuraea</taxon>
    </lineage>
</organism>
<sequence length="66" mass="7080">MQPGLLKHLAPHSGLIVLTGLQPSARDGPQSPARRAAPLHEQKTVEGVENDRADTIYAHMTKITTG</sequence>